<comment type="caution">
    <text evidence="1">The sequence shown here is derived from an EMBL/GenBank/DDBJ whole genome shotgun (WGS) entry which is preliminary data.</text>
</comment>
<dbReference type="SUPFAM" id="SSF57756">
    <property type="entry name" value="Retrovirus zinc finger-like domains"/>
    <property type="match status" value="1"/>
</dbReference>
<name>A0A9P6TUV5_9FUNG</name>
<keyword evidence="2" id="KW-1185">Reference proteome</keyword>
<dbReference type="GO" id="GO:0003676">
    <property type="term" value="F:nucleic acid binding"/>
    <property type="evidence" value="ECO:0007669"/>
    <property type="project" value="InterPro"/>
</dbReference>
<reference evidence="1" key="1">
    <citation type="journal article" date="2020" name="Fungal Divers.">
        <title>Resolving the Mortierellaceae phylogeny through synthesis of multi-gene phylogenetics and phylogenomics.</title>
        <authorList>
            <person name="Vandepol N."/>
            <person name="Liber J."/>
            <person name="Desiro A."/>
            <person name="Na H."/>
            <person name="Kennedy M."/>
            <person name="Barry K."/>
            <person name="Grigoriev I.V."/>
            <person name="Miller A.N."/>
            <person name="O'Donnell K."/>
            <person name="Stajich J.E."/>
            <person name="Bonito G."/>
        </authorList>
    </citation>
    <scope>NUCLEOTIDE SEQUENCE</scope>
    <source>
        <strain evidence="1">KOD948</strain>
    </source>
</reference>
<dbReference type="EMBL" id="JAAAJA010001861">
    <property type="protein sequence ID" value="KAG0245970.1"/>
    <property type="molecule type" value="Genomic_DNA"/>
</dbReference>
<evidence type="ECO:0000313" key="1">
    <source>
        <dbReference type="EMBL" id="KAG0245970.1"/>
    </source>
</evidence>
<dbReference type="Gene3D" id="4.10.60.10">
    <property type="entry name" value="Zinc finger, CCHC-type"/>
    <property type="match status" value="1"/>
</dbReference>
<feature type="non-terminal residue" evidence="1">
    <location>
        <position position="1"/>
    </location>
</feature>
<dbReference type="Proteomes" id="UP000726737">
    <property type="component" value="Unassembled WGS sequence"/>
</dbReference>
<dbReference type="OrthoDB" id="2432520at2759"/>
<proteinExistence type="predicted"/>
<accession>A0A9P6TUV5</accession>
<evidence type="ECO:0000313" key="2">
    <source>
        <dbReference type="Proteomes" id="UP000726737"/>
    </source>
</evidence>
<dbReference type="AlphaFoldDB" id="A0A9P6TUV5"/>
<organism evidence="1 2">
    <name type="scientific">Mortierella polycephala</name>
    <dbReference type="NCBI Taxonomy" id="41804"/>
    <lineage>
        <taxon>Eukaryota</taxon>
        <taxon>Fungi</taxon>
        <taxon>Fungi incertae sedis</taxon>
        <taxon>Mucoromycota</taxon>
        <taxon>Mortierellomycotina</taxon>
        <taxon>Mortierellomycetes</taxon>
        <taxon>Mortierellales</taxon>
        <taxon>Mortierellaceae</taxon>
        <taxon>Mortierella</taxon>
    </lineage>
</organism>
<dbReference type="InterPro" id="IPR036875">
    <property type="entry name" value="Znf_CCHC_sf"/>
</dbReference>
<sequence>VDALRAKRLTPEEKQRRRDLGLCLYCGGKDHFANVCPAKNTVQASVVSAADLENEMA</sequence>
<dbReference type="GO" id="GO:0008270">
    <property type="term" value="F:zinc ion binding"/>
    <property type="evidence" value="ECO:0007669"/>
    <property type="project" value="InterPro"/>
</dbReference>
<protein>
    <recommendedName>
        <fullName evidence="3">CCHC-type domain-containing protein</fullName>
    </recommendedName>
</protein>
<evidence type="ECO:0008006" key="3">
    <source>
        <dbReference type="Google" id="ProtNLM"/>
    </source>
</evidence>
<gene>
    <name evidence="1" type="ORF">BG011_002625</name>
</gene>